<sequence>MLQADRWLAWVDAELTTRNIGDQLTTPGDNRDHTRSVTADASYVSLTIIPQNASLICTQMLPVLAAATALLVTVAHARVDRPAQYSYGYVVQDHYTGDSKAHHESRQGSVVRGSYTLVDPDGTRRTVQYVADPLAGFNAVVRQEPAHAPAVGAVPLGGSNKAASAAPPRIEAVKFIAPGTFAQGGAGGNGNCGNFGRDKGVGNVYDYGGISGTNTIIGLTDVHGGPFSAIRPFNSAANDALSDTNARRPNGKTGTTNSGTIGAPATLPAHNFLTATNLGTKTITNQYPRAKSFPSPHNYLTQAVPNNHRPVSPTAPPRPRYPTRRPRYPLRPSGFVAAEPGVSRQRYAAIGRAARSRPYAPAPGW</sequence>
<gene>
    <name evidence="6" type="ORF">R5R35_004026</name>
</gene>
<evidence type="ECO:0000256" key="4">
    <source>
        <dbReference type="PROSITE-ProRule" id="PRU00497"/>
    </source>
</evidence>
<comment type="caution">
    <text evidence="6">The sequence shown here is derived from an EMBL/GenBank/DDBJ whole genome shotgun (WGS) entry which is preliminary data.</text>
</comment>
<evidence type="ECO:0000256" key="3">
    <source>
        <dbReference type="ARBA" id="ARBA00037307"/>
    </source>
</evidence>
<dbReference type="InterPro" id="IPR031311">
    <property type="entry name" value="CHIT_BIND_RR_consensus"/>
</dbReference>
<feature type="region of interest" description="Disordered" evidence="5">
    <location>
        <begin position="302"/>
        <end position="332"/>
    </location>
</feature>
<comment type="function">
    <text evidence="3">Component of the cuticle of migratory locust which contains more than 100 different structural proteins.</text>
</comment>
<dbReference type="Proteomes" id="UP001378592">
    <property type="component" value="Unassembled WGS sequence"/>
</dbReference>
<dbReference type="PANTHER" id="PTHR12236">
    <property type="entry name" value="STRUCTURAL CONTITUENT OF CUTICLE"/>
    <property type="match status" value="1"/>
</dbReference>
<dbReference type="InterPro" id="IPR051217">
    <property type="entry name" value="Insect_Cuticle_Struc_Prot"/>
</dbReference>
<keyword evidence="2" id="KW-0677">Repeat</keyword>
<dbReference type="GO" id="GO:0042302">
    <property type="term" value="F:structural constituent of cuticle"/>
    <property type="evidence" value="ECO:0007669"/>
    <property type="project" value="UniProtKB-UniRule"/>
</dbReference>
<dbReference type="GO" id="GO:0031012">
    <property type="term" value="C:extracellular matrix"/>
    <property type="evidence" value="ECO:0007669"/>
    <property type="project" value="TreeGrafter"/>
</dbReference>
<keyword evidence="7" id="KW-1185">Reference proteome</keyword>
<evidence type="ECO:0000313" key="6">
    <source>
        <dbReference type="EMBL" id="KAK7867090.1"/>
    </source>
</evidence>
<protein>
    <submittedName>
        <fullName evidence="6">Uncharacterized protein</fullName>
    </submittedName>
</protein>
<accession>A0AAN9Z9Q6</accession>
<dbReference type="PANTHER" id="PTHR12236:SF94">
    <property type="entry name" value="CCP84AA-RELATED"/>
    <property type="match status" value="1"/>
</dbReference>
<evidence type="ECO:0000256" key="1">
    <source>
        <dbReference type="ARBA" id="ARBA00022460"/>
    </source>
</evidence>
<dbReference type="PROSITE" id="PS51155">
    <property type="entry name" value="CHIT_BIND_RR_2"/>
    <property type="match status" value="1"/>
</dbReference>
<proteinExistence type="predicted"/>
<evidence type="ECO:0000256" key="2">
    <source>
        <dbReference type="ARBA" id="ARBA00022737"/>
    </source>
</evidence>
<dbReference type="PROSITE" id="PS00233">
    <property type="entry name" value="CHIT_BIND_RR_1"/>
    <property type="match status" value="1"/>
</dbReference>
<dbReference type="GO" id="GO:0005615">
    <property type="term" value="C:extracellular space"/>
    <property type="evidence" value="ECO:0007669"/>
    <property type="project" value="TreeGrafter"/>
</dbReference>
<dbReference type="PRINTS" id="PR00947">
    <property type="entry name" value="CUTICLE"/>
</dbReference>
<organism evidence="6 7">
    <name type="scientific">Gryllus longicercus</name>
    <dbReference type="NCBI Taxonomy" id="2509291"/>
    <lineage>
        <taxon>Eukaryota</taxon>
        <taxon>Metazoa</taxon>
        <taxon>Ecdysozoa</taxon>
        <taxon>Arthropoda</taxon>
        <taxon>Hexapoda</taxon>
        <taxon>Insecta</taxon>
        <taxon>Pterygota</taxon>
        <taxon>Neoptera</taxon>
        <taxon>Polyneoptera</taxon>
        <taxon>Orthoptera</taxon>
        <taxon>Ensifera</taxon>
        <taxon>Gryllidea</taxon>
        <taxon>Grylloidea</taxon>
        <taxon>Gryllidae</taxon>
        <taxon>Gryllinae</taxon>
        <taxon>Gryllus</taxon>
    </lineage>
</organism>
<reference evidence="6 7" key="1">
    <citation type="submission" date="2024-03" db="EMBL/GenBank/DDBJ databases">
        <title>The genome assembly and annotation of the cricket Gryllus longicercus Weissman &amp; Gray.</title>
        <authorList>
            <person name="Szrajer S."/>
            <person name="Gray D."/>
            <person name="Ylla G."/>
        </authorList>
    </citation>
    <scope>NUCLEOTIDE SEQUENCE [LARGE SCALE GENOMIC DNA]</scope>
    <source>
        <strain evidence="6">DAG 2021-001</strain>
        <tissue evidence="6">Whole body minus gut</tissue>
    </source>
</reference>
<feature type="region of interest" description="Disordered" evidence="5">
    <location>
        <begin position="242"/>
        <end position="265"/>
    </location>
</feature>
<dbReference type="InterPro" id="IPR000618">
    <property type="entry name" value="Insect_cuticle"/>
</dbReference>
<name>A0AAN9Z9Q6_9ORTH</name>
<dbReference type="EMBL" id="JAZDUA010000127">
    <property type="protein sequence ID" value="KAK7867090.1"/>
    <property type="molecule type" value="Genomic_DNA"/>
</dbReference>
<dbReference type="AlphaFoldDB" id="A0AAN9Z9Q6"/>
<keyword evidence="1 4" id="KW-0193">Cuticle</keyword>
<dbReference type="Pfam" id="PF00379">
    <property type="entry name" value="Chitin_bind_4"/>
    <property type="match status" value="1"/>
</dbReference>
<evidence type="ECO:0000313" key="7">
    <source>
        <dbReference type="Proteomes" id="UP001378592"/>
    </source>
</evidence>
<evidence type="ECO:0000256" key="5">
    <source>
        <dbReference type="SAM" id="MobiDB-lite"/>
    </source>
</evidence>